<keyword evidence="3" id="KW-0472">Membrane</keyword>
<evidence type="ECO:0000313" key="5">
    <source>
        <dbReference type="Proteomes" id="UP000029004"/>
    </source>
</evidence>
<evidence type="ECO:0000256" key="1">
    <source>
        <dbReference type="PROSITE-ProRule" id="PRU00221"/>
    </source>
</evidence>
<evidence type="ECO:0000256" key="3">
    <source>
        <dbReference type="SAM" id="Phobius"/>
    </source>
</evidence>
<dbReference type="PANTHER" id="PTHR19879:SF9">
    <property type="entry name" value="TRANSCRIPTION INITIATION FACTOR TFIID SUBUNIT 5"/>
    <property type="match status" value="1"/>
</dbReference>
<dbReference type="STRING" id="762211.BSTEL_0739"/>
<keyword evidence="5" id="KW-1185">Reference proteome</keyword>
<sequence>SVAARYLTQSIRRGVILRVLAVLAAIAIVCAGVSGATFATRMRQIDEANAQANEESRRWDALRDALDDDPYTAMRTVLAQPHDTATMRGSMYVATMRMVLATHVPDDHGDATDQRFAGYDFPDALDTRTPDALADAGVGAASDGKTRGYAVSPDGLEVAALGGTDVRILDARRGGTMMTLTGADLTETTSMAWSEDGSALAVRSSDGKATVWKVRASTTVVRDTGSWFMDGAALGGTGAGSAAGAGGTSGNGSRAALLARDGRVTLVDTAKGRVVSDATRVPVDVGVAIATAPDAADTAVVAGTKDGSTVLYRVTFDDGADGAGGGSGDVGKTTRIDVPDGCAPGALAVLPGGREIAIGCGAQVDVIGVRGGGPSRTIVNDAGAEVTALRADGEGRLFVGFDGGTLAVVEAGASTLILPGAAASDVGSIGICLGGTARAIAVSGSKALFVGDGTPAQLCSRGISRSKTGDGGANGVDAARRDDDPWTMHIGMTDFASLTDAHQSRAVAAAPDGNAFAAGLADGSVMFARYDMQTGPLVREIPGEVRAVVYAPDGKRVIAATRDGVIYTVAAPDAGEYEGVTLREQVQERLDRARKLGLTR</sequence>
<dbReference type="AlphaFoldDB" id="A0A087DQX8"/>
<gene>
    <name evidence="4" type="ORF">BSTEL_0739</name>
</gene>
<dbReference type="InterPro" id="IPR001680">
    <property type="entry name" value="WD40_rpt"/>
</dbReference>
<keyword evidence="3" id="KW-0812">Transmembrane</keyword>
<dbReference type="Proteomes" id="UP000029004">
    <property type="component" value="Unassembled WGS sequence"/>
</dbReference>
<keyword evidence="1" id="KW-0853">WD repeat</keyword>
<feature type="region of interest" description="Disordered" evidence="2">
    <location>
        <begin position="462"/>
        <end position="482"/>
    </location>
</feature>
<reference evidence="4 5" key="1">
    <citation type="submission" date="2014-03" db="EMBL/GenBank/DDBJ databases">
        <title>Genomics of Bifidobacteria.</title>
        <authorList>
            <person name="Ventura M."/>
            <person name="Milani C."/>
            <person name="Lugli G.A."/>
        </authorList>
    </citation>
    <scope>NUCLEOTIDE SEQUENCE [LARGE SCALE GENOMIC DNA]</scope>
    <source>
        <strain evidence="4 5">DSM 23968</strain>
    </source>
</reference>
<feature type="repeat" description="WD" evidence="1">
    <location>
        <begin position="181"/>
        <end position="222"/>
    </location>
</feature>
<dbReference type="PROSITE" id="PS50082">
    <property type="entry name" value="WD_REPEATS_2"/>
    <property type="match status" value="1"/>
</dbReference>
<protein>
    <submittedName>
        <fullName evidence="4">Uncharacterized protein</fullName>
    </submittedName>
</protein>
<dbReference type="RefSeq" id="WP_034527789.1">
    <property type="nucleotide sequence ID" value="NZ_JGZP01000011.1"/>
</dbReference>
<dbReference type="PANTHER" id="PTHR19879">
    <property type="entry name" value="TRANSCRIPTION INITIATION FACTOR TFIID"/>
    <property type="match status" value="1"/>
</dbReference>
<dbReference type="EMBL" id="JGZP01000011">
    <property type="protein sequence ID" value="KFI97928.1"/>
    <property type="molecule type" value="Genomic_DNA"/>
</dbReference>
<accession>A0A087DQX8</accession>
<dbReference type="Gene3D" id="2.130.10.10">
    <property type="entry name" value="YVTN repeat-like/Quinoprotein amine dehydrogenase"/>
    <property type="match status" value="2"/>
</dbReference>
<evidence type="ECO:0000256" key="2">
    <source>
        <dbReference type="SAM" id="MobiDB-lite"/>
    </source>
</evidence>
<dbReference type="InterPro" id="IPR015943">
    <property type="entry name" value="WD40/YVTN_repeat-like_dom_sf"/>
</dbReference>
<proteinExistence type="predicted"/>
<feature type="transmembrane region" description="Helical" evidence="3">
    <location>
        <begin position="15"/>
        <end position="39"/>
    </location>
</feature>
<dbReference type="SMART" id="SM00320">
    <property type="entry name" value="WD40"/>
    <property type="match status" value="4"/>
</dbReference>
<dbReference type="SUPFAM" id="SSF69322">
    <property type="entry name" value="Tricorn protease domain 2"/>
    <property type="match status" value="1"/>
</dbReference>
<keyword evidence="3" id="KW-1133">Transmembrane helix</keyword>
<name>A0A087DQX8_9BIFI</name>
<dbReference type="OrthoDB" id="218695at2"/>
<evidence type="ECO:0000313" key="4">
    <source>
        <dbReference type="EMBL" id="KFI97928.1"/>
    </source>
</evidence>
<organism evidence="4 5">
    <name type="scientific">Bifidobacterium stellenboschense</name>
    <dbReference type="NCBI Taxonomy" id="762211"/>
    <lineage>
        <taxon>Bacteria</taxon>
        <taxon>Bacillati</taxon>
        <taxon>Actinomycetota</taxon>
        <taxon>Actinomycetes</taxon>
        <taxon>Bifidobacteriales</taxon>
        <taxon>Bifidobacteriaceae</taxon>
        <taxon>Bifidobacterium</taxon>
    </lineage>
</organism>
<feature type="non-terminal residue" evidence="4">
    <location>
        <position position="1"/>
    </location>
</feature>
<comment type="caution">
    <text evidence="4">The sequence shown here is derived from an EMBL/GenBank/DDBJ whole genome shotgun (WGS) entry which is preliminary data.</text>
</comment>